<dbReference type="EMBL" id="QEAN01000562">
    <property type="protein sequence ID" value="TPX32674.1"/>
    <property type="molecule type" value="Genomic_DNA"/>
</dbReference>
<dbReference type="AlphaFoldDB" id="A0A507CLB1"/>
<dbReference type="CDD" id="cd17303">
    <property type="entry name" value="PIPKc_PIP5K_yeast_like"/>
    <property type="match status" value="1"/>
</dbReference>
<feature type="region of interest" description="Disordered" evidence="12">
    <location>
        <begin position="1"/>
        <end position="22"/>
    </location>
</feature>
<dbReference type="Gene3D" id="3.30.810.10">
    <property type="entry name" value="2-Layer Sandwich"/>
    <property type="match status" value="1"/>
</dbReference>
<evidence type="ECO:0000256" key="9">
    <source>
        <dbReference type="ARBA" id="ARBA00080374"/>
    </source>
</evidence>
<dbReference type="InterPro" id="IPR002498">
    <property type="entry name" value="PInositol-4-P-4/5-kinase_core"/>
</dbReference>
<sequence>MAVITGDDVSSTNAAENPLCGASSEKRPFIANTTTINVLETALPHQPQELSVDHSTKSAIDDVVAFAPKVSFKSPITSTESVTMDDVTVSPARQSPQARPEILNDGVISPTIESIGMNAHQLQLRPQPSSSSPQSSKRRSGSAGSAAVVSYPRTTADGRKRQFSYSANNTKSNSDAAPSASHLQSQGEGRRLRGAVKRSNTIGSAGDPNIANPITVENRRRPLSRARSDKEVLVGTPVKEGHPNYMLMYNMLTGIRISVSRCNAKPWRDLTPQDFTAAHKLAFDVTGNELTPSSKYDFKFKDYAPWVFRATRDIFHVDPAEYLMSVTGKYVLSELGSPGKSGSFFYYTQDYRFIIKTIHHSEHKFMRKSLRAYYEHVRNNPHTLMSRIFGLHRVKLPGNRKIHFVVMGNVFPPNKDIHEVYDLKGSTVGRIVPDEVVKKNPSAVMKDLNFLQRGRKLQLGPAKSLMLIEQMTKDVEFLVAMKIMDYSLLIGSHDLVKGNKDNIRDTTLTVFEPNANTMARTQQKRSSKANAIRRALADAEPTQLGPSETRLPDEAPPERRYCVFYQDQGGFQATNEKNVPLDEIYYLGIIDIFTKYDAVKKIEHTFKAITNDAHQISAVNPVAYGARFLNFMKDAIKNYGEGAVAAITPKVMIEMAAAAMAQSQMNMMDSTPLASSSL</sequence>
<feature type="region of interest" description="Disordered" evidence="12">
    <location>
        <begin position="77"/>
        <end position="103"/>
    </location>
</feature>
<dbReference type="EC" id="2.7.1.68" evidence="2"/>
<dbReference type="GO" id="GO:0005524">
    <property type="term" value="F:ATP binding"/>
    <property type="evidence" value="ECO:0007669"/>
    <property type="project" value="UniProtKB-UniRule"/>
</dbReference>
<dbReference type="PROSITE" id="PS51455">
    <property type="entry name" value="PIPK"/>
    <property type="match status" value="1"/>
</dbReference>
<dbReference type="InterPro" id="IPR023610">
    <property type="entry name" value="PInositol-4/5-P-5/4-kinase"/>
</dbReference>
<evidence type="ECO:0000256" key="6">
    <source>
        <dbReference type="ARBA" id="ARBA00022777"/>
    </source>
</evidence>
<feature type="region of interest" description="Disordered" evidence="12">
    <location>
        <begin position="122"/>
        <end position="213"/>
    </location>
</feature>
<evidence type="ECO:0000313" key="16">
    <source>
        <dbReference type="Proteomes" id="UP000317494"/>
    </source>
</evidence>
<dbReference type="SUPFAM" id="SSF56104">
    <property type="entry name" value="SAICAR synthase-like"/>
    <property type="match status" value="1"/>
</dbReference>
<reference evidence="16 17" key="1">
    <citation type="journal article" date="2019" name="Sci. Rep.">
        <title>Comparative genomics of chytrid fungi reveal insights into the obligate biotrophic and pathogenic lifestyle of Synchytrium endobioticum.</title>
        <authorList>
            <person name="van de Vossenberg B.T.L.H."/>
            <person name="Warris S."/>
            <person name="Nguyen H.D.T."/>
            <person name="van Gent-Pelzer M.P.E."/>
            <person name="Joly D.L."/>
            <person name="van de Geest H.C."/>
            <person name="Bonants P.J.M."/>
            <person name="Smith D.S."/>
            <person name="Levesque C.A."/>
            <person name="van der Lee T.A.J."/>
        </authorList>
    </citation>
    <scope>NUCLEOTIDE SEQUENCE [LARGE SCALE GENOMIC DNA]</scope>
    <source>
        <strain evidence="15 17">LEV6574</strain>
        <strain evidence="14 16">MB42</strain>
    </source>
</reference>
<dbReference type="OrthoDB" id="20783at2759"/>
<keyword evidence="3" id="KW-0597">Phosphoprotein</keyword>
<dbReference type="VEuPathDB" id="FungiDB:SeMB42_g07585"/>
<keyword evidence="6 11" id="KW-0418">Kinase</keyword>
<keyword evidence="7 11" id="KW-0067">ATP-binding</keyword>
<dbReference type="Proteomes" id="UP000317494">
    <property type="component" value="Unassembled WGS sequence"/>
</dbReference>
<accession>A0A507CLB1</accession>
<dbReference type="InterPro" id="IPR027484">
    <property type="entry name" value="PInositol-4-P-5-kinase_N"/>
</dbReference>
<dbReference type="GO" id="GO:0005886">
    <property type="term" value="C:plasma membrane"/>
    <property type="evidence" value="ECO:0007669"/>
    <property type="project" value="TreeGrafter"/>
</dbReference>
<keyword evidence="16" id="KW-1185">Reference proteome</keyword>
<evidence type="ECO:0000256" key="7">
    <source>
        <dbReference type="ARBA" id="ARBA00022840"/>
    </source>
</evidence>
<dbReference type="GO" id="GO:0016308">
    <property type="term" value="F:1-phosphatidylinositol-4-phosphate 5-kinase activity"/>
    <property type="evidence" value="ECO:0007669"/>
    <property type="project" value="UniProtKB-EC"/>
</dbReference>
<dbReference type="FunFam" id="3.30.800.10:FF:000009">
    <property type="entry name" value="Phosphatidylinositol 4-phosphate 5-kinase its3"/>
    <property type="match status" value="1"/>
</dbReference>
<evidence type="ECO:0000259" key="13">
    <source>
        <dbReference type="PROSITE" id="PS51455"/>
    </source>
</evidence>
<evidence type="ECO:0000313" key="14">
    <source>
        <dbReference type="EMBL" id="TPX32674.1"/>
    </source>
</evidence>
<evidence type="ECO:0000256" key="5">
    <source>
        <dbReference type="ARBA" id="ARBA00022741"/>
    </source>
</evidence>
<evidence type="ECO:0000256" key="1">
    <source>
        <dbReference type="ARBA" id="ARBA00000444"/>
    </source>
</evidence>
<protein>
    <recommendedName>
        <fullName evidence="2">1-phosphatidylinositol-4-phosphate 5-kinase</fullName>
        <ecNumber evidence="2">2.7.1.68</ecNumber>
    </recommendedName>
    <alternativeName>
        <fullName evidence="10">1-phosphatidylinositol 4-phosphate kinase</fullName>
    </alternativeName>
    <alternativeName>
        <fullName evidence="8">Diphosphoinositide kinase</fullName>
    </alternativeName>
    <alternativeName>
        <fullName evidence="9">PIP5K</fullName>
    </alternativeName>
</protein>
<evidence type="ECO:0000256" key="8">
    <source>
        <dbReference type="ARBA" id="ARBA00078403"/>
    </source>
</evidence>
<feature type="domain" description="PIPK" evidence="13">
    <location>
        <begin position="240"/>
        <end position="636"/>
    </location>
</feature>
<dbReference type="GO" id="GO:0046854">
    <property type="term" value="P:phosphatidylinositol phosphate biosynthetic process"/>
    <property type="evidence" value="ECO:0007669"/>
    <property type="project" value="UniProtKB-ARBA"/>
</dbReference>
<dbReference type="InterPro" id="IPR027483">
    <property type="entry name" value="PInositol-4-P-4/5-kinase_C_sf"/>
</dbReference>
<dbReference type="PANTHER" id="PTHR23086">
    <property type="entry name" value="PHOSPHATIDYLINOSITOL-4-PHOSPHATE 5-KINASE"/>
    <property type="match status" value="1"/>
</dbReference>
<evidence type="ECO:0000256" key="11">
    <source>
        <dbReference type="PROSITE-ProRule" id="PRU00781"/>
    </source>
</evidence>
<comment type="catalytic activity">
    <reaction evidence="1">
        <text>a 1,2-diacyl-sn-glycero-3-phospho-(1D-myo-inositol 4-phosphate) + ATP = a 1,2-diacyl-sn-glycero-3-phospho-(1D-myo-inositol-4,5-bisphosphate) + ADP + H(+)</text>
        <dbReference type="Rhea" id="RHEA:14425"/>
        <dbReference type="ChEBI" id="CHEBI:15378"/>
        <dbReference type="ChEBI" id="CHEBI:30616"/>
        <dbReference type="ChEBI" id="CHEBI:58178"/>
        <dbReference type="ChEBI" id="CHEBI:58456"/>
        <dbReference type="ChEBI" id="CHEBI:456216"/>
        <dbReference type="EC" id="2.7.1.68"/>
    </reaction>
</comment>
<gene>
    <name evidence="15" type="ORF">SeLEV6574_g07565</name>
    <name evidence="14" type="ORF">SeMB42_g07585</name>
</gene>
<keyword evidence="4 11" id="KW-0808">Transferase</keyword>
<dbReference type="PANTHER" id="PTHR23086:SF8">
    <property type="entry name" value="PHOSPHATIDYLINOSITOL 5-PHOSPHATE 4-KINASE, ISOFORM A"/>
    <property type="match status" value="1"/>
</dbReference>
<comment type="caution">
    <text evidence="15">The sequence shown here is derived from an EMBL/GenBank/DDBJ whole genome shotgun (WGS) entry which is preliminary data.</text>
</comment>
<dbReference type="Gene3D" id="3.30.800.10">
    <property type="entry name" value="Phosphatidylinositol Phosphate Kinase II Beta"/>
    <property type="match status" value="1"/>
</dbReference>
<evidence type="ECO:0000256" key="3">
    <source>
        <dbReference type="ARBA" id="ARBA00022553"/>
    </source>
</evidence>
<evidence type="ECO:0000256" key="2">
    <source>
        <dbReference type="ARBA" id="ARBA00012172"/>
    </source>
</evidence>
<dbReference type="STRING" id="286115.A0A507CLB1"/>
<evidence type="ECO:0000256" key="10">
    <source>
        <dbReference type="ARBA" id="ARBA00082306"/>
    </source>
</evidence>
<dbReference type="EMBL" id="QEAM01000556">
    <property type="protein sequence ID" value="TPX38855.1"/>
    <property type="molecule type" value="Genomic_DNA"/>
</dbReference>
<feature type="compositionally biased region" description="Low complexity" evidence="12">
    <location>
        <begin position="123"/>
        <end position="150"/>
    </location>
</feature>
<proteinExistence type="predicted"/>
<keyword evidence="5 11" id="KW-0547">Nucleotide-binding</keyword>
<evidence type="ECO:0000256" key="12">
    <source>
        <dbReference type="SAM" id="MobiDB-lite"/>
    </source>
</evidence>
<evidence type="ECO:0000313" key="17">
    <source>
        <dbReference type="Proteomes" id="UP000320475"/>
    </source>
</evidence>
<organism evidence="15 17">
    <name type="scientific">Synchytrium endobioticum</name>
    <dbReference type="NCBI Taxonomy" id="286115"/>
    <lineage>
        <taxon>Eukaryota</taxon>
        <taxon>Fungi</taxon>
        <taxon>Fungi incertae sedis</taxon>
        <taxon>Chytridiomycota</taxon>
        <taxon>Chytridiomycota incertae sedis</taxon>
        <taxon>Chytridiomycetes</taxon>
        <taxon>Synchytriales</taxon>
        <taxon>Synchytriaceae</taxon>
        <taxon>Synchytrium</taxon>
    </lineage>
</organism>
<feature type="compositionally biased region" description="Polar residues" evidence="12">
    <location>
        <begin position="163"/>
        <end position="187"/>
    </location>
</feature>
<evidence type="ECO:0000256" key="4">
    <source>
        <dbReference type="ARBA" id="ARBA00022679"/>
    </source>
</evidence>
<dbReference type="Pfam" id="PF01504">
    <property type="entry name" value="PIP5K"/>
    <property type="match status" value="1"/>
</dbReference>
<dbReference type="SMART" id="SM00330">
    <property type="entry name" value="PIPKc"/>
    <property type="match status" value="1"/>
</dbReference>
<dbReference type="Proteomes" id="UP000320475">
    <property type="component" value="Unassembled WGS sequence"/>
</dbReference>
<evidence type="ECO:0000313" key="15">
    <source>
        <dbReference type="EMBL" id="TPX38855.1"/>
    </source>
</evidence>
<name>A0A507CLB1_9FUNG</name>